<organism evidence="2 3">
    <name type="scientific">Desulfurobacterium thermolithotrophum (strain DSM 11699 / BSA)</name>
    <dbReference type="NCBI Taxonomy" id="868864"/>
    <lineage>
        <taxon>Bacteria</taxon>
        <taxon>Pseudomonadati</taxon>
        <taxon>Aquificota</taxon>
        <taxon>Aquificia</taxon>
        <taxon>Desulfurobacteriales</taxon>
        <taxon>Desulfurobacteriaceae</taxon>
        <taxon>Desulfurobacterium</taxon>
    </lineage>
</organism>
<keyword evidence="3" id="KW-1185">Reference proteome</keyword>
<feature type="repeat" description="TPR" evidence="1">
    <location>
        <begin position="171"/>
        <end position="204"/>
    </location>
</feature>
<reference evidence="2 3" key="1">
    <citation type="journal article" date="2011" name="Stand. Genomic Sci.">
        <title>Complete genome sequence of the thermophilic sulfur-reducer Desulfurobacterium thermolithotrophum type strain (BSA(T)) from a deep-sea hydrothermal vent.</title>
        <authorList>
            <person name="Goker M."/>
            <person name="Daligault H."/>
            <person name="Mwirichia R."/>
            <person name="Lapidus A."/>
            <person name="Lucas S."/>
            <person name="Deshpande S."/>
            <person name="Pagani I."/>
            <person name="Tapia R."/>
            <person name="Cheng J.F."/>
            <person name="Goodwin L."/>
            <person name="Pitluck S."/>
            <person name="Liolios K."/>
            <person name="Ivanova N."/>
            <person name="Mavromatis K."/>
            <person name="Mikhailova N."/>
            <person name="Pati A."/>
            <person name="Chen A."/>
            <person name="Palaniappan K."/>
            <person name="Han C."/>
            <person name="Land M."/>
            <person name="Hauser L."/>
            <person name="Pan C."/>
            <person name="Brambilla E.M."/>
            <person name="Rohde M."/>
            <person name="Spring S."/>
            <person name="Sikorski J."/>
            <person name="Wirth R."/>
            <person name="Detter J.C."/>
            <person name="Woyke T."/>
            <person name="Bristow J."/>
            <person name="Eisen J.A."/>
            <person name="Markowitz V."/>
            <person name="Hugenholtz P."/>
            <person name="Kyrpides N.C."/>
            <person name="Klenk H.P."/>
        </authorList>
    </citation>
    <scope>NUCLEOTIDE SEQUENCE [LARGE SCALE GENOMIC DNA]</scope>
    <source>
        <strain evidence="3">DSM 11699 / BSA</strain>
    </source>
</reference>
<sequence length="492" mass="57057">MGLFDRFRKKTEEEEFFHAIESKDYVTVVKLGKALISKYPNSISIVNSYSDALIKLGKKKEAIEVLLNFTEEKIREEYFDVAVAMLKKVLRIDPFEIRALKLLISVYRKKGLFYEAFKTLEEAYWRFLYAGKSTSTIKSLLENFIEGELHPLFFEKFAEILKAEENSEDAYTNYILAGNLYMNLKNYKSALRAFLKAREIKRTTNLDKQILDVVVNEDGRKDVVLKLIIDNSSDFDFLKYLISVFKTADKLSFLKQIIENISDPKIKFFLSAMIEFELGEVENGLEFMEKLKFLDKEAYNKLLAVVSLKYPGYSDILKVEETTLPDPEDILEVLEQAIDVPVEIQSSFNEIEEFEKEKSKDIDKEVKNLELDGSKYISMAEAMLGLGQFDKAIENARKALMYEDLFFRASILLATTLKMKGNLREALDFLVDILNTEKLTEDEKAKLKKLLGEVYEDMGNEEKALIWYKEAYKTLREPELKCKIDELEKKAS</sequence>
<keyword evidence="1" id="KW-0802">TPR repeat</keyword>
<dbReference type="PROSITE" id="PS50005">
    <property type="entry name" value="TPR"/>
    <property type="match status" value="1"/>
</dbReference>
<dbReference type="Pfam" id="PF13181">
    <property type="entry name" value="TPR_8"/>
    <property type="match status" value="2"/>
</dbReference>
<dbReference type="Proteomes" id="UP000007102">
    <property type="component" value="Chromosome"/>
</dbReference>
<dbReference type="HOGENOM" id="CLU_554051_0_0_0"/>
<dbReference type="InParanoid" id="F0S1L7"/>
<accession>F0S1L7</accession>
<dbReference type="SMART" id="SM00028">
    <property type="entry name" value="TPR"/>
    <property type="match status" value="3"/>
</dbReference>
<dbReference type="eggNOG" id="COG2956">
    <property type="taxonomic scope" value="Bacteria"/>
</dbReference>
<dbReference type="KEGG" id="dte:Dester_1389"/>
<dbReference type="InterPro" id="IPR019734">
    <property type="entry name" value="TPR_rpt"/>
</dbReference>
<dbReference type="STRING" id="868864.Dester_1389"/>
<proteinExistence type="predicted"/>
<dbReference type="Gene3D" id="1.25.40.10">
    <property type="entry name" value="Tetratricopeptide repeat domain"/>
    <property type="match status" value="3"/>
</dbReference>
<reference evidence="3" key="2">
    <citation type="submission" date="2011-02" db="EMBL/GenBank/DDBJ databases">
        <title>The complete genome of Desulfurobacterium thermolithotrophum DSM 11699.</title>
        <authorList>
            <consortium name="US DOE Joint Genome Institute (JGI-PGF)"/>
            <person name="Lucas S."/>
            <person name="Copeland A."/>
            <person name="Lapidus A."/>
            <person name="Bruce D."/>
            <person name="Goodwin L."/>
            <person name="Pitluck S."/>
            <person name="Kyrpides N."/>
            <person name="Mavromatis K."/>
            <person name="Pagani I."/>
            <person name="Ivanova N."/>
            <person name="Mikhailova N."/>
            <person name="Daligault H."/>
            <person name="Detter J.C."/>
            <person name="Tapia R."/>
            <person name="Han C."/>
            <person name="Land M."/>
            <person name="Hauser L."/>
            <person name="Markowitz V."/>
            <person name="Cheng J.-F."/>
            <person name="Hugenholtz P."/>
            <person name="Woyke T."/>
            <person name="Wu D."/>
            <person name="Spring S."/>
            <person name="Brambilla E."/>
            <person name="Klenk H.-P."/>
            <person name="Eisen J.A."/>
        </authorList>
    </citation>
    <scope>NUCLEOTIDE SEQUENCE [LARGE SCALE GENOMIC DNA]</scope>
    <source>
        <strain evidence="3">DSM 11699 / BSA</strain>
    </source>
</reference>
<dbReference type="PANTHER" id="PTHR12558">
    <property type="entry name" value="CELL DIVISION CYCLE 16,23,27"/>
    <property type="match status" value="1"/>
</dbReference>
<dbReference type="EMBL" id="CP002543">
    <property type="protein sequence ID" value="ADY74020.1"/>
    <property type="molecule type" value="Genomic_DNA"/>
</dbReference>
<dbReference type="AlphaFoldDB" id="F0S1L7"/>
<dbReference type="RefSeq" id="WP_013638969.1">
    <property type="nucleotide sequence ID" value="NC_015185.1"/>
</dbReference>
<dbReference type="PANTHER" id="PTHR12558:SF13">
    <property type="entry name" value="CELL DIVISION CYCLE PROTEIN 27 HOMOLOG"/>
    <property type="match status" value="1"/>
</dbReference>
<dbReference type="SUPFAM" id="SSF48452">
    <property type="entry name" value="TPR-like"/>
    <property type="match status" value="2"/>
</dbReference>
<evidence type="ECO:0000313" key="2">
    <source>
        <dbReference type="EMBL" id="ADY74020.1"/>
    </source>
</evidence>
<gene>
    <name evidence="2" type="ordered locus">Dester_1389</name>
</gene>
<evidence type="ECO:0000313" key="3">
    <source>
        <dbReference type="Proteomes" id="UP000007102"/>
    </source>
</evidence>
<evidence type="ECO:0000256" key="1">
    <source>
        <dbReference type="PROSITE-ProRule" id="PRU00339"/>
    </source>
</evidence>
<dbReference type="InterPro" id="IPR011990">
    <property type="entry name" value="TPR-like_helical_dom_sf"/>
</dbReference>
<name>F0S1L7_DESTD</name>
<dbReference type="OrthoDB" id="9641at2"/>
<protein>
    <submittedName>
        <fullName evidence="2">Tetratricopeptide TPR_1 repeat-containing protein</fullName>
    </submittedName>
</protein>